<evidence type="ECO:0000313" key="6">
    <source>
        <dbReference type="Proteomes" id="UP001165082"/>
    </source>
</evidence>
<feature type="region of interest" description="Disordered" evidence="1">
    <location>
        <begin position="1"/>
        <end position="65"/>
    </location>
</feature>
<dbReference type="CDD" id="cd00167">
    <property type="entry name" value="SANT"/>
    <property type="match status" value="1"/>
</dbReference>
<dbReference type="InterPro" id="IPR017930">
    <property type="entry name" value="Myb_dom"/>
</dbReference>
<evidence type="ECO:0008006" key="7">
    <source>
        <dbReference type="Google" id="ProtNLM"/>
    </source>
</evidence>
<evidence type="ECO:0000313" key="5">
    <source>
        <dbReference type="EMBL" id="GMH47116.1"/>
    </source>
</evidence>
<feature type="region of interest" description="Disordered" evidence="1">
    <location>
        <begin position="97"/>
        <end position="124"/>
    </location>
</feature>
<sequence>MPEGLVEALSLKSGGRGSPLRGRMLGGSRFSGGGRVGVPSGSRGSSRDGGRPPSGGGMGSRVQSRDTLRSGFSSITGTTATGIGLCTVACWLDDDSKAQGGQSSASGGNTETKVASGEVKSQSQVNPAVQLTGLQGMPGMGMGGAAGQQLPQFNPMMRMPPMLHPMMPMQPMMQGLGYPQGYVPMPMPMFPGQFPMVDPQMMMMGYVDPSRFINAQNNGKKTGKWKNDEIAALRHGIEEYGRDWVKIAKMIPSRTREQVKNKIVRKGKHMIDGEEITLTPSHMEKIRMQKDEELNLSSDEEEKSVAINAANVNGSTAAHNGVKPADGVAQTMRNGILPTPFAPNQLPNRVMPNQLPNGVMPNMPNMVMPNMPNFPGMPEGFAQAMFNQMYGVPMANGQGQGAAAAALAAGQMSQAGMMGAPNGTAHELLAKKPEGHTKEEVTKEEVAKETNGEEAVDAVSATTTTKRKAEEGDNNYDEAAAEEQSVSKKVKT</sequence>
<dbReference type="PROSITE" id="PS50090">
    <property type="entry name" value="MYB_LIKE"/>
    <property type="match status" value="1"/>
</dbReference>
<dbReference type="Pfam" id="PF00249">
    <property type="entry name" value="Myb_DNA-binding"/>
    <property type="match status" value="1"/>
</dbReference>
<dbReference type="SMART" id="SM00717">
    <property type="entry name" value="SANT"/>
    <property type="match status" value="1"/>
</dbReference>
<feature type="region of interest" description="Disordered" evidence="1">
    <location>
        <begin position="432"/>
        <end position="492"/>
    </location>
</feature>
<evidence type="ECO:0000259" key="2">
    <source>
        <dbReference type="PROSITE" id="PS50090"/>
    </source>
</evidence>
<proteinExistence type="predicted"/>
<dbReference type="InterPro" id="IPR001005">
    <property type="entry name" value="SANT/Myb"/>
</dbReference>
<feature type="compositionally biased region" description="Polar residues" evidence="1">
    <location>
        <begin position="109"/>
        <end position="124"/>
    </location>
</feature>
<evidence type="ECO:0000259" key="4">
    <source>
        <dbReference type="PROSITE" id="PS51294"/>
    </source>
</evidence>
<dbReference type="AlphaFoldDB" id="A0A9W6Z7C9"/>
<feature type="compositionally biased region" description="Acidic residues" evidence="1">
    <location>
        <begin position="472"/>
        <end position="481"/>
    </location>
</feature>
<dbReference type="PROSITE" id="PS51294">
    <property type="entry name" value="HTH_MYB"/>
    <property type="match status" value="1"/>
</dbReference>
<dbReference type="SUPFAM" id="SSF46689">
    <property type="entry name" value="Homeodomain-like"/>
    <property type="match status" value="1"/>
</dbReference>
<organism evidence="5 6">
    <name type="scientific">Triparma retinervis</name>
    <dbReference type="NCBI Taxonomy" id="2557542"/>
    <lineage>
        <taxon>Eukaryota</taxon>
        <taxon>Sar</taxon>
        <taxon>Stramenopiles</taxon>
        <taxon>Ochrophyta</taxon>
        <taxon>Bolidophyceae</taxon>
        <taxon>Parmales</taxon>
        <taxon>Triparmaceae</taxon>
        <taxon>Triparma</taxon>
    </lineage>
</organism>
<gene>
    <name evidence="5" type="ORF">TrRE_jg4261</name>
</gene>
<dbReference type="Proteomes" id="UP001165082">
    <property type="component" value="Unassembled WGS sequence"/>
</dbReference>
<feature type="domain" description="SANT" evidence="3">
    <location>
        <begin position="220"/>
        <end position="262"/>
    </location>
</feature>
<dbReference type="PROSITE" id="PS51293">
    <property type="entry name" value="SANT"/>
    <property type="match status" value="1"/>
</dbReference>
<feature type="compositionally biased region" description="Low complexity" evidence="1">
    <location>
        <begin position="98"/>
        <end position="108"/>
    </location>
</feature>
<accession>A0A9W6Z7C9</accession>
<dbReference type="InterPro" id="IPR009057">
    <property type="entry name" value="Homeodomain-like_sf"/>
</dbReference>
<name>A0A9W6Z7C9_9STRA</name>
<feature type="compositionally biased region" description="Basic and acidic residues" evidence="1">
    <location>
        <begin position="432"/>
        <end position="451"/>
    </location>
</feature>
<dbReference type="Gene3D" id="1.10.10.60">
    <property type="entry name" value="Homeodomain-like"/>
    <property type="match status" value="1"/>
</dbReference>
<reference evidence="5" key="1">
    <citation type="submission" date="2022-07" db="EMBL/GenBank/DDBJ databases">
        <title>Genome analysis of Parmales, a sister group of diatoms, reveals the evolutionary specialization of diatoms from phago-mixotrophs to photoautotrophs.</title>
        <authorList>
            <person name="Ban H."/>
            <person name="Sato S."/>
            <person name="Yoshikawa S."/>
            <person name="Kazumasa Y."/>
            <person name="Nakamura Y."/>
            <person name="Ichinomiya M."/>
            <person name="Saitoh K."/>
            <person name="Sato N."/>
            <person name="Blanc-Mathieu R."/>
            <person name="Endo H."/>
            <person name="Kuwata A."/>
            <person name="Ogata H."/>
        </authorList>
    </citation>
    <scope>NUCLEOTIDE SEQUENCE</scope>
</reference>
<feature type="domain" description="HTH myb-type" evidence="4">
    <location>
        <begin position="217"/>
        <end position="262"/>
    </location>
</feature>
<feature type="domain" description="Myb-like" evidence="2">
    <location>
        <begin position="217"/>
        <end position="262"/>
    </location>
</feature>
<comment type="caution">
    <text evidence="5">The sequence shown here is derived from an EMBL/GenBank/DDBJ whole genome shotgun (WGS) entry which is preliminary data.</text>
</comment>
<evidence type="ECO:0000259" key="3">
    <source>
        <dbReference type="PROSITE" id="PS51293"/>
    </source>
</evidence>
<protein>
    <recommendedName>
        <fullName evidence="7">Myb-like domain-containing protein</fullName>
    </recommendedName>
</protein>
<evidence type="ECO:0000256" key="1">
    <source>
        <dbReference type="SAM" id="MobiDB-lite"/>
    </source>
</evidence>
<keyword evidence="6" id="KW-1185">Reference proteome</keyword>
<dbReference type="OrthoDB" id="2143914at2759"/>
<dbReference type="EMBL" id="BRXZ01000558">
    <property type="protein sequence ID" value="GMH47116.1"/>
    <property type="molecule type" value="Genomic_DNA"/>
</dbReference>
<dbReference type="InterPro" id="IPR017884">
    <property type="entry name" value="SANT_dom"/>
</dbReference>